<evidence type="ECO:0000313" key="3">
    <source>
        <dbReference type="EMBL" id="MBB4675759.1"/>
    </source>
</evidence>
<feature type="domain" description="YdbS-like PH" evidence="2">
    <location>
        <begin position="78"/>
        <end position="151"/>
    </location>
</feature>
<dbReference type="PANTHER" id="PTHR37938:SF1">
    <property type="entry name" value="BLL0215 PROTEIN"/>
    <property type="match status" value="1"/>
</dbReference>
<dbReference type="Proteomes" id="UP000533598">
    <property type="component" value="Unassembled WGS sequence"/>
</dbReference>
<comment type="caution">
    <text evidence="3">The sequence shown here is derived from an EMBL/GenBank/DDBJ whole genome shotgun (WGS) entry which is preliminary data.</text>
</comment>
<evidence type="ECO:0000256" key="1">
    <source>
        <dbReference type="SAM" id="Phobius"/>
    </source>
</evidence>
<dbReference type="PANTHER" id="PTHR37938">
    <property type="entry name" value="BLL0215 PROTEIN"/>
    <property type="match status" value="1"/>
</dbReference>
<organism evidence="3 4">
    <name type="scientific">Crossiella cryophila</name>
    <dbReference type="NCBI Taxonomy" id="43355"/>
    <lineage>
        <taxon>Bacteria</taxon>
        <taxon>Bacillati</taxon>
        <taxon>Actinomycetota</taxon>
        <taxon>Actinomycetes</taxon>
        <taxon>Pseudonocardiales</taxon>
        <taxon>Pseudonocardiaceae</taxon>
        <taxon>Crossiella</taxon>
    </lineage>
</organism>
<keyword evidence="1" id="KW-0812">Transmembrane</keyword>
<keyword evidence="1" id="KW-1133">Transmembrane helix</keyword>
<keyword evidence="4" id="KW-1185">Reference proteome</keyword>
<feature type="transmembrane region" description="Helical" evidence="1">
    <location>
        <begin position="52"/>
        <end position="73"/>
    </location>
</feature>
<reference evidence="3 4" key="1">
    <citation type="submission" date="2020-08" db="EMBL/GenBank/DDBJ databases">
        <title>Sequencing the genomes of 1000 actinobacteria strains.</title>
        <authorList>
            <person name="Klenk H.-P."/>
        </authorList>
    </citation>
    <scope>NUCLEOTIDE SEQUENCE [LARGE SCALE GENOMIC DNA]</scope>
    <source>
        <strain evidence="3 4">DSM 44230</strain>
    </source>
</reference>
<keyword evidence="1" id="KW-0472">Membrane</keyword>
<proteinExistence type="predicted"/>
<dbReference type="InterPro" id="IPR005182">
    <property type="entry name" value="YdbS-like_PH"/>
</dbReference>
<evidence type="ECO:0000259" key="2">
    <source>
        <dbReference type="Pfam" id="PF03703"/>
    </source>
</evidence>
<name>A0A7W7FUG7_9PSEU</name>
<protein>
    <submittedName>
        <fullName evidence="3">Membrane protein YdbS with pleckstrin-like domain</fullName>
    </submittedName>
</protein>
<feature type="transmembrane region" description="Helical" evidence="1">
    <location>
        <begin position="25"/>
        <end position="46"/>
    </location>
</feature>
<dbReference type="RefSeq" id="WP_185001682.1">
    <property type="nucleotide sequence ID" value="NZ_BAAAUI010000077.1"/>
</dbReference>
<accession>A0A7W7FUG7</accession>
<dbReference type="AlphaFoldDB" id="A0A7W7FUG7"/>
<gene>
    <name evidence="3" type="ORF">HNR67_001877</name>
</gene>
<evidence type="ECO:0000313" key="4">
    <source>
        <dbReference type="Proteomes" id="UP000533598"/>
    </source>
</evidence>
<dbReference type="Pfam" id="PF03703">
    <property type="entry name" value="bPH_2"/>
    <property type="match status" value="1"/>
</dbReference>
<sequence length="176" mass="19839">MAYPDDLLADNEHVVVHRHPHWKMLLIPVLVLLVTIGLGLYLAALIQDLSWAGIGWIVLGALGVLVVVVFVLVPLVRWRSTHFVVTTQRIMVREGVVTRTGIDIPLSRINSVRFKHGLLDRVLGCGTLIVESASDEPLEFDDIPGVERVHTLLYREVNDDPDDDFVRNRQPREDGR</sequence>
<dbReference type="EMBL" id="JACHMH010000001">
    <property type="protein sequence ID" value="MBB4675759.1"/>
    <property type="molecule type" value="Genomic_DNA"/>
</dbReference>